<sequence length="103" mass="12081">MKNMAWGWWGKGRWARGPWPGNGPFSYLPPWERPGWVYGPGACWWLYGARVPPPPPGVSYYTYPGLTASDLEAYKNWLEDARARLDEQIRELDKRIRELKEKQ</sequence>
<evidence type="ECO:0008006" key="4">
    <source>
        <dbReference type="Google" id="ProtNLM"/>
    </source>
</evidence>
<accession>S5Z927</accession>
<feature type="coiled-coil region" evidence="1">
    <location>
        <begin position="71"/>
        <end position="102"/>
    </location>
</feature>
<dbReference type="KEGG" id="thb:N186_07685"/>
<name>S5Z927_9CREN</name>
<dbReference type="Proteomes" id="UP000015543">
    <property type="component" value="Chromosome"/>
</dbReference>
<dbReference type="HOGENOM" id="CLU_193441_0_0_2"/>
<organism evidence="2 3">
    <name type="scientific">Thermofilum adornatum</name>
    <dbReference type="NCBI Taxonomy" id="1365176"/>
    <lineage>
        <taxon>Archaea</taxon>
        <taxon>Thermoproteota</taxon>
        <taxon>Thermoprotei</taxon>
        <taxon>Thermofilales</taxon>
        <taxon>Thermofilaceae</taxon>
        <taxon>Thermofilum</taxon>
    </lineage>
</organism>
<dbReference type="eggNOG" id="arCOG10150">
    <property type="taxonomic scope" value="Archaea"/>
</dbReference>
<dbReference type="PATRIC" id="fig|1365176.7.peg.1518"/>
<evidence type="ECO:0000256" key="1">
    <source>
        <dbReference type="SAM" id="Coils"/>
    </source>
</evidence>
<dbReference type="GeneID" id="16574181"/>
<evidence type="ECO:0000313" key="2">
    <source>
        <dbReference type="EMBL" id="AGT35875.1"/>
    </source>
</evidence>
<dbReference type="RefSeq" id="WP_020963182.1">
    <property type="nucleotide sequence ID" value="NC_022093.1"/>
</dbReference>
<dbReference type="EMBL" id="CP006646">
    <property type="protein sequence ID" value="AGT35875.1"/>
    <property type="molecule type" value="Genomic_DNA"/>
</dbReference>
<protein>
    <recommendedName>
        <fullName evidence="4">DUF5320 domain-containing protein</fullName>
    </recommendedName>
</protein>
<keyword evidence="3" id="KW-1185">Reference proteome</keyword>
<gene>
    <name evidence="2" type="ORF">N186_07685</name>
</gene>
<reference evidence="2 3" key="1">
    <citation type="journal article" date="2013" name="Genome Announc.">
        <title>Complete Genomic Sequence of 'Thermofilum adornatus' Strain 1910bT, a Hyperthermophilic Anaerobic Organotrophic Crenarchaeon.</title>
        <authorList>
            <person name="Dominova I.N."/>
            <person name="Kublanov I.V."/>
            <person name="Podosokorskaya O.A."/>
            <person name="Derbikova K.S."/>
            <person name="Patrushev M.V."/>
            <person name="Toshchakov S.V."/>
        </authorList>
    </citation>
    <scope>NUCLEOTIDE SEQUENCE [LARGE SCALE GENOMIC DNA]</scope>
    <source>
        <strain evidence="3">1910b</strain>
    </source>
</reference>
<keyword evidence="1" id="KW-0175">Coiled coil</keyword>
<evidence type="ECO:0000313" key="3">
    <source>
        <dbReference type="Proteomes" id="UP000015543"/>
    </source>
</evidence>
<proteinExistence type="predicted"/>
<dbReference type="AlphaFoldDB" id="S5Z927"/>